<gene>
    <name evidence="1" type="ORF">GT003_19985</name>
</gene>
<protein>
    <submittedName>
        <fullName evidence="1">L-rhamnose mutarotase</fullName>
        <ecNumber evidence="1">5.1.3.32</ecNumber>
    </submittedName>
</protein>
<dbReference type="RefSeq" id="WP_161701101.1">
    <property type="nucleotide sequence ID" value="NZ_JAAAMU010000011.1"/>
</dbReference>
<keyword evidence="1" id="KW-0413">Isomerase</keyword>
<name>A0A7X5C077_9BACL</name>
<dbReference type="Pfam" id="PF05336">
    <property type="entry name" value="rhaM"/>
    <property type="match status" value="1"/>
</dbReference>
<dbReference type="EC" id="5.1.3.32" evidence="1"/>
<dbReference type="AlphaFoldDB" id="A0A7X5C077"/>
<dbReference type="Gene3D" id="3.30.70.100">
    <property type="match status" value="1"/>
</dbReference>
<dbReference type="GO" id="GO:0019301">
    <property type="term" value="P:rhamnose catabolic process"/>
    <property type="evidence" value="ECO:0007669"/>
    <property type="project" value="TreeGrafter"/>
</dbReference>
<dbReference type="PANTHER" id="PTHR34389">
    <property type="entry name" value="L-RHAMNOSE MUTAROTASE"/>
    <property type="match status" value="1"/>
</dbReference>
<dbReference type="SUPFAM" id="SSF54909">
    <property type="entry name" value="Dimeric alpha+beta barrel"/>
    <property type="match status" value="1"/>
</dbReference>
<dbReference type="OrthoDB" id="9799608at2"/>
<dbReference type="InterPro" id="IPR008000">
    <property type="entry name" value="Rham/fucose_mutarotase"/>
</dbReference>
<comment type="caution">
    <text evidence="1">The sequence shown here is derived from an EMBL/GenBank/DDBJ whole genome shotgun (WGS) entry which is preliminary data.</text>
</comment>
<dbReference type="EMBL" id="JAAAMU010000011">
    <property type="protein sequence ID" value="NBC71281.1"/>
    <property type="molecule type" value="Genomic_DNA"/>
</dbReference>
<evidence type="ECO:0000313" key="1">
    <source>
        <dbReference type="EMBL" id="NBC71281.1"/>
    </source>
</evidence>
<organism evidence="1 2">
    <name type="scientific">Paenibacillus sacheonensis</name>
    <dbReference type="NCBI Taxonomy" id="742054"/>
    <lineage>
        <taxon>Bacteria</taxon>
        <taxon>Bacillati</taxon>
        <taxon>Bacillota</taxon>
        <taxon>Bacilli</taxon>
        <taxon>Bacillales</taxon>
        <taxon>Paenibacillaceae</taxon>
        <taxon>Paenibacillus</taxon>
    </lineage>
</organism>
<sequence length="106" mass="12339">MAKAKYMFFYECKPGSEEEYARRHENVWPEVIAALKNAGFSNFVTFMKGNKLYATIENERDFHEAWAEFQADPGTQRWEAYMSEVLVTDVTTGGMEVLDNVVFFME</sequence>
<dbReference type="InterPro" id="IPR011008">
    <property type="entry name" value="Dimeric_a/b-barrel"/>
</dbReference>
<evidence type="ECO:0000313" key="2">
    <source>
        <dbReference type="Proteomes" id="UP000558113"/>
    </source>
</evidence>
<keyword evidence="2" id="KW-1185">Reference proteome</keyword>
<dbReference type="GO" id="GO:0062192">
    <property type="term" value="F:L-rhamnose mutarotase activity"/>
    <property type="evidence" value="ECO:0007669"/>
    <property type="project" value="UniProtKB-EC"/>
</dbReference>
<dbReference type="Proteomes" id="UP000558113">
    <property type="component" value="Unassembled WGS sequence"/>
</dbReference>
<accession>A0A7X5C077</accession>
<proteinExistence type="predicted"/>
<dbReference type="PANTHER" id="PTHR34389:SF2">
    <property type="entry name" value="L-RHAMNOSE MUTAROTASE"/>
    <property type="match status" value="1"/>
</dbReference>
<reference evidence="1 2" key="1">
    <citation type="submission" date="2020-01" db="EMBL/GenBank/DDBJ databases">
        <title>Paenibacillus soybeanensis sp. nov. isolated from the nodules of soybean (Glycine max(L.) Merr).</title>
        <authorList>
            <person name="Wang H."/>
        </authorList>
    </citation>
    <scope>NUCLEOTIDE SEQUENCE [LARGE SCALE GENOMIC DNA]</scope>
    <source>
        <strain evidence="1 2">DSM 23054</strain>
    </source>
</reference>